<feature type="compositionally biased region" description="Basic and acidic residues" evidence="1">
    <location>
        <begin position="460"/>
        <end position="471"/>
    </location>
</feature>
<organism evidence="2">
    <name type="scientific">Percolomonas cosmopolitus</name>
    <dbReference type="NCBI Taxonomy" id="63605"/>
    <lineage>
        <taxon>Eukaryota</taxon>
        <taxon>Discoba</taxon>
        <taxon>Heterolobosea</taxon>
        <taxon>Tetramitia</taxon>
        <taxon>Eutetramitia</taxon>
        <taxon>Percolomonadidae</taxon>
        <taxon>Percolomonas</taxon>
    </lineage>
</organism>
<accession>A0A7S1KS71</accession>
<evidence type="ECO:0000256" key="1">
    <source>
        <dbReference type="SAM" id="MobiDB-lite"/>
    </source>
</evidence>
<dbReference type="AlphaFoldDB" id="A0A7S1KS71"/>
<feature type="compositionally biased region" description="Polar residues" evidence="1">
    <location>
        <begin position="640"/>
        <end position="649"/>
    </location>
</feature>
<feature type="compositionally biased region" description="Polar residues" evidence="1">
    <location>
        <begin position="488"/>
        <end position="501"/>
    </location>
</feature>
<feature type="compositionally biased region" description="Polar residues" evidence="1">
    <location>
        <begin position="402"/>
        <end position="415"/>
    </location>
</feature>
<feature type="region of interest" description="Disordered" evidence="1">
    <location>
        <begin position="226"/>
        <end position="261"/>
    </location>
</feature>
<feature type="compositionally biased region" description="Polar residues" evidence="1">
    <location>
        <begin position="543"/>
        <end position="560"/>
    </location>
</feature>
<dbReference type="InterPro" id="IPR016024">
    <property type="entry name" value="ARM-type_fold"/>
</dbReference>
<reference evidence="2" key="1">
    <citation type="submission" date="2021-01" db="EMBL/GenBank/DDBJ databases">
        <authorList>
            <person name="Corre E."/>
            <person name="Pelletier E."/>
            <person name="Niang G."/>
            <person name="Scheremetjew M."/>
            <person name="Finn R."/>
            <person name="Kale V."/>
            <person name="Holt S."/>
            <person name="Cochrane G."/>
            <person name="Meng A."/>
            <person name="Brown T."/>
            <person name="Cohen L."/>
        </authorList>
    </citation>
    <scope>NUCLEOTIDE SEQUENCE</scope>
    <source>
        <strain evidence="2">WS</strain>
    </source>
</reference>
<dbReference type="EMBL" id="HBGD01008604">
    <property type="protein sequence ID" value="CAD9083823.1"/>
    <property type="molecule type" value="Transcribed_RNA"/>
</dbReference>
<feature type="compositionally biased region" description="Low complexity" evidence="1">
    <location>
        <begin position="596"/>
        <end position="609"/>
    </location>
</feature>
<feature type="compositionally biased region" description="Polar residues" evidence="1">
    <location>
        <begin position="709"/>
        <end position="721"/>
    </location>
</feature>
<proteinExistence type="predicted"/>
<feature type="region of interest" description="Disordered" evidence="1">
    <location>
        <begin position="580"/>
        <end position="649"/>
    </location>
</feature>
<protein>
    <submittedName>
        <fullName evidence="2">Uncharacterized protein</fullName>
    </submittedName>
</protein>
<gene>
    <name evidence="2" type="ORF">PCOS0759_LOCUS7077</name>
</gene>
<feature type="region of interest" description="Disordered" evidence="1">
    <location>
        <begin position="65"/>
        <end position="97"/>
    </location>
</feature>
<feature type="compositionally biased region" description="Polar residues" evidence="1">
    <location>
        <begin position="240"/>
        <end position="255"/>
    </location>
</feature>
<feature type="region of interest" description="Disordered" evidence="1">
    <location>
        <begin position="371"/>
        <end position="415"/>
    </location>
</feature>
<feature type="region of interest" description="Disordered" evidence="1">
    <location>
        <begin position="282"/>
        <end position="331"/>
    </location>
</feature>
<feature type="region of interest" description="Disordered" evidence="1">
    <location>
        <begin position="664"/>
        <end position="750"/>
    </location>
</feature>
<feature type="compositionally biased region" description="Low complexity" evidence="1">
    <location>
        <begin position="502"/>
        <end position="517"/>
    </location>
</feature>
<dbReference type="SUPFAM" id="SSF48371">
    <property type="entry name" value="ARM repeat"/>
    <property type="match status" value="1"/>
</dbReference>
<evidence type="ECO:0000313" key="2">
    <source>
        <dbReference type="EMBL" id="CAD9083823.1"/>
    </source>
</evidence>
<dbReference type="InterPro" id="IPR011989">
    <property type="entry name" value="ARM-like"/>
</dbReference>
<name>A0A7S1KS71_9EUKA</name>
<feature type="compositionally biased region" description="Polar residues" evidence="1">
    <location>
        <begin position="618"/>
        <end position="630"/>
    </location>
</feature>
<feature type="region of interest" description="Disordered" evidence="1">
    <location>
        <begin position="486"/>
        <end position="560"/>
    </location>
</feature>
<feature type="compositionally biased region" description="Low complexity" evidence="1">
    <location>
        <begin position="693"/>
        <end position="704"/>
    </location>
</feature>
<feature type="region of interest" description="Disordered" evidence="1">
    <location>
        <begin position="448"/>
        <end position="471"/>
    </location>
</feature>
<feature type="region of interest" description="Disordered" evidence="1">
    <location>
        <begin position="1"/>
        <end position="22"/>
    </location>
</feature>
<sequence length="1182" mass="130523">MAMTASNGPNVLKVESKHQSGNPSIDLIQGNAISGKLKTSNPTNTKSAVVLPVATVLGEGELTKDQQRNIQIDQQTRHKNVRSSPSSAPASRKRHKRKKAVLFMNAKRRSNSNRGNVQAGIVGKRPASALASSTGQSDNHILTIAPSLDNQNQPLYHSGALMGRYLSSSIRRTKALRNGYREPPMSVMASSLGGITQKRRHVPVGLHGAQDAPPAAVRGISMVPSSSEVSSMRLHHEETNTQSRARSQANTSVSLSDLDKNPEEAKVMQKYIANLLFSKRSIERNKTSSRPNGTNTRHRKKNGFVGGKRRPQSAMGVVGRRGTSRNLTNNHLTPEERNLEGMVVTGGMETPPAGSLRTLQQELKRPASALAHTHTNGNGTLRGASSRQRPTSAMARSHHTHSTSSINPVPSSHANRSVQNYENYLKNARPKSFQEAYFENLIRKRTQQKLSDTYRTGAESPKKQQRREEERVRQLAFKDLMIEVPSAQAKSRTSNHSSQQGAIRRPQSAASRRSASSMGTLQRDHGSDPEFIIQPARIRPHSSMDNTHPASYDNIDNLSTVNTSPSGLNLALEMSKAFRESPIRRQRPQSAHQATNRRSNQLLSSQLLQPKVEPLRPASNTVVSKKQASQAPLAIDASARPSSTTDADSANLWTQNLSILKDAKTNDIDNDDSPDAPPTIISETPSKKPKLDTLTLPSTPEPSTYMLANPNTSITGISPSATPVWKKNEHDFCDGSSNGDDDANQPTDRSPLDFKSEVISLVAQMRDPATFTQAANSLLDLMIPSKEYSMAAKQNKILMELVMSKFLQISESDDPDILILLIKILAQMCHDSTQNRMIFKQHSGVRKVIDFLELFAQLSANRDYFVHFMKNTFQSDFTLQMDFRLGGGIEKLVSQIRESVFANPSNPAQVGIFIHSLISVIFHNSENLSCFIENDGIHAMLSFFESGVSVIHEYSGVCLASLAKENPPLKTVLAEMNAVQTYIRVLKRNPTEGVVRSCGHICAASAKNQELFVERKGLEVLYSVLSNWRTHSPGVLRRCLVTLSTVCKSNKMALNYVHRTNGYRPILNAMTGCEACRGVGALTVSVLVENHTKNQANFKTLIVPMLSYLQSIQRIDDHECELITNFSLCLRSLCLNHVKNVSILRKNTNTRAIMDLEKHLEPNSEPYFHLDMLTRMISTSSS</sequence>
<dbReference type="Gene3D" id="1.25.10.10">
    <property type="entry name" value="Leucine-rich Repeat Variant"/>
    <property type="match status" value="2"/>
</dbReference>
<feature type="compositionally biased region" description="Basic residues" evidence="1">
    <location>
        <begin position="296"/>
        <end position="311"/>
    </location>
</feature>
<feature type="compositionally biased region" description="Polar residues" evidence="1">
    <location>
        <begin position="373"/>
        <end position="391"/>
    </location>
</feature>